<name>A0ABP9V776_9DEIO</name>
<comment type="caution">
    <text evidence="1">The sequence shown here is derived from an EMBL/GenBank/DDBJ whole genome shotgun (WGS) entry which is preliminary data.</text>
</comment>
<dbReference type="EMBL" id="BAABRN010000006">
    <property type="protein sequence ID" value="GAA5501076.1"/>
    <property type="molecule type" value="Genomic_DNA"/>
</dbReference>
<organism evidence="1 2">
    <name type="scientific">Deinococcus xinjiangensis</name>
    <dbReference type="NCBI Taxonomy" id="457454"/>
    <lineage>
        <taxon>Bacteria</taxon>
        <taxon>Thermotogati</taxon>
        <taxon>Deinococcota</taxon>
        <taxon>Deinococci</taxon>
        <taxon>Deinococcales</taxon>
        <taxon>Deinococcaceae</taxon>
        <taxon>Deinococcus</taxon>
    </lineage>
</organism>
<reference evidence="1 2" key="1">
    <citation type="submission" date="2024-02" db="EMBL/GenBank/DDBJ databases">
        <title>Deinococcus xinjiangensis NBRC 107630.</title>
        <authorList>
            <person name="Ichikawa N."/>
            <person name="Katano-Makiyama Y."/>
            <person name="Hidaka K."/>
        </authorList>
    </citation>
    <scope>NUCLEOTIDE SEQUENCE [LARGE SCALE GENOMIC DNA]</scope>
    <source>
        <strain evidence="1 2">NBRC 107630</strain>
    </source>
</reference>
<proteinExistence type="predicted"/>
<sequence length="329" mass="36548">MQLYGAKTTLRGQTALGASLLNLGLCLLERGAKPARPRQRQDQPAPFLAHQIITPWLSAAKLPGVFTVETHKHRSAAYGFLDLDYDCPRLSLHPAAQHWGHAFVAALLPLLHVAAQHICPLISPVNAGEELLGMFGDYTQPKEHKDIMAHLREFHGLKGSAKRIEKLLDHQGVPTPTALLREFEPYLTTPCTLFDLRELAGALDASAVTLVDALEDLINLQLPVVWNMELDHMWHHPVLSDDGADPVGLVLTPSDTATDARGWCEHALDRRLHESFETGLRPLWLWDLDEPEQQRQFLHFTQIVPELGAHWQTVTGLLASPSGVARTRA</sequence>
<gene>
    <name evidence="1" type="ORF">Dxin01_00807</name>
</gene>
<dbReference type="RefSeq" id="WP_353541050.1">
    <property type="nucleotide sequence ID" value="NZ_BAABRN010000006.1"/>
</dbReference>
<dbReference type="Proteomes" id="UP001458946">
    <property type="component" value="Unassembled WGS sequence"/>
</dbReference>
<protein>
    <submittedName>
        <fullName evidence="1">Uncharacterized protein</fullName>
    </submittedName>
</protein>
<accession>A0ABP9V776</accession>
<evidence type="ECO:0000313" key="2">
    <source>
        <dbReference type="Proteomes" id="UP001458946"/>
    </source>
</evidence>
<evidence type="ECO:0000313" key="1">
    <source>
        <dbReference type="EMBL" id="GAA5501076.1"/>
    </source>
</evidence>
<keyword evidence="2" id="KW-1185">Reference proteome</keyword>